<keyword evidence="1" id="KW-0472">Membrane</keyword>
<sequence>MKHDVAIKKKLTKLEAVMWSIALPGFAQLLTGNLVKGIFFVILEFLVNVNSNFNKGIMYSFLGETEKAMYVLDYQWLMFYPCLYMFAMWDAYRSVMPEGEKITFLPFVFSAYFVTVGLMISPKVKIFGVFPGPVFLPMLFVIPGMLTGFLIRKLLLKFYYH</sequence>
<dbReference type="Proteomes" id="UP000761411">
    <property type="component" value="Unassembled WGS sequence"/>
</dbReference>
<feature type="transmembrane region" description="Helical" evidence="1">
    <location>
        <begin position="104"/>
        <end position="122"/>
    </location>
</feature>
<evidence type="ECO:0000313" key="3">
    <source>
        <dbReference type="Proteomes" id="UP000761411"/>
    </source>
</evidence>
<comment type="caution">
    <text evidence="2">The sequence shown here is derived from an EMBL/GenBank/DDBJ whole genome shotgun (WGS) entry which is preliminary data.</text>
</comment>
<keyword evidence="1" id="KW-0812">Transmembrane</keyword>
<evidence type="ECO:0000256" key="1">
    <source>
        <dbReference type="SAM" id="Phobius"/>
    </source>
</evidence>
<reference evidence="2 3" key="1">
    <citation type="journal article" date="2021" name="Microorganisms">
        <title>Bacterial Dimethylsulfoniopropionate Biosynthesis in the East China Sea.</title>
        <authorList>
            <person name="Liu J."/>
            <person name="Zhang Y."/>
            <person name="Liu J."/>
            <person name="Zhong H."/>
            <person name="Williams B.T."/>
            <person name="Zheng Y."/>
            <person name="Curson A.R.J."/>
            <person name="Sun C."/>
            <person name="Sun H."/>
            <person name="Song D."/>
            <person name="Wagner Mackenzie B."/>
            <person name="Bermejo Martinez A."/>
            <person name="Todd J.D."/>
            <person name="Zhang X.H."/>
        </authorList>
    </citation>
    <scope>NUCLEOTIDE SEQUENCE [LARGE SCALE GENOMIC DNA]</scope>
    <source>
        <strain evidence="2 3">ESS08</strain>
    </source>
</reference>
<feature type="transmembrane region" description="Helical" evidence="1">
    <location>
        <begin position="21"/>
        <end position="43"/>
    </location>
</feature>
<organism evidence="2 3">
    <name type="scientific">Mesobacillus boroniphilus</name>
    <dbReference type="NCBI Taxonomy" id="308892"/>
    <lineage>
        <taxon>Bacteria</taxon>
        <taxon>Bacillati</taxon>
        <taxon>Bacillota</taxon>
        <taxon>Bacilli</taxon>
        <taxon>Bacillales</taxon>
        <taxon>Bacillaceae</taxon>
        <taxon>Mesobacillus</taxon>
    </lineage>
</organism>
<gene>
    <name evidence="2" type="ORF">DYI25_02005</name>
</gene>
<accession>A0A944CIK5</accession>
<feature type="transmembrane region" description="Helical" evidence="1">
    <location>
        <begin position="134"/>
        <end position="151"/>
    </location>
</feature>
<evidence type="ECO:0000313" key="2">
    <source>
        <dbReference type="EMBL" id="MBS8263207.1"/>
    </source>
</evidence>
<feature type="transmembrane region" description="Helical" evidence="1">
    <location>
        <begin position="74"/>
        <end position="92"/>
    </location>
</feature>
<name>A0A944CIK5_9BACI</name>
<protein>
    <submittedName>
        <fullName evidence="2">Uncharacterized protein</fullName>
    </submittedName>
</protein>
<keyword evidence="3" id="KW-1185">Reference proteome</keyword>
<dbReference type="AlphaFoldDB" id="A0A944CIK5"/>
<dbReference type="EMBL" id="QTKX01000001">
    <property type="protein sequence ID" value="MBS8263207.1"/>
    <property type="molecule type" value="Genomic_DNA"/>
</dbReference>
<keyword evidence="1" id="KW-1133">Transmembrane helix</keyword>
<proteinExistence type="predicted"/>